<evidence type="ECO:0000256" key="1">
    <source>
        <dbReference type="SAM" id="Coils"/>
    </source>
</evidence>
<evidence type="ECO:0000313" key="3">
    <source>
        <dbReference type="Proteomes" id="UP001164797"/>
    </source>
</evidence>
<keyword evidence="1" id="KW-0175">Coiled coil</keyword>
<reference evidence="2" key="1">
    <citation type="submission" date="2022-09" db="EMBL/GenBank/DDBJ databases">
        <authorList>
            <person name="Washington J.M."/>
            <person name="Situmorang M.A."/>
            <person name="Garlena R.A."/>
            <person name="Russell D.A."/>
            <person name="Jacobs-Sera D."/>
            <person name="Hatfull G.F."/>
        </authorList>
    </citation>
    <scope>NUCLEOTIDE SEQUENCE</scope>
</reference>
<name>A0A9X9P6E0_9CAUD</name>
<dbReference type="EMBL" id="OP434449">
    <property type="protein sequence ID" value="UYL87162.1"/>
    <property type="molecule type" value="Genomic_DNA"/>
</dbReference>
<dbReference type="RefSeq" id="YP_010754999.1">
    <property type="nucleotide sequence ID" value="NC_073466.1"/>
</dbReference>
<keyword evidence="2" id="KW-0269">Exonuclease</keyword>
<protein>
    <submittedName>
        <fullName evidence="2">RecB-like exonuclease/helicase</fullName>
    </submittedName>
</protein>
<keyword evidence="3" id="KW-1185">Reference proteome</keyword>
<dbReference type="GeneID" id="80019605"/>
<proteinExistence type="predicted"/>
<accession>A0A9X9P6E0</accession>
<keyword evidence="2" id="KW-0540">Nuclease</keyword>
<dbReference type="GO" id="GO:0004527">
    <property type="term" value="F:exonuclease activity"/>
    <property type="evidence" value="ECO:0007669"/>
    <property type="project" value="UniProtKB-KW"/>
</dbReference>
<organism evidence="2 3">
    <name type="scientific">Microbacterium phage OscarSo</name>
    <dbReference type="NCBI Taxonomy" id="2985324"/>
    <lineage>
        <taxon>Viruses</taxon>
        <taxon>Duplodnaviria</taxon>
        <taxon>Heunggongvirae</taxon>
        <taxon>Uroviricota</taxon>
        <taxon>Caudoviricetes</taxon>
        <taxon>Oscarsovirus</taxon>
        <taxon>Oscarsovirus oscarso</taxon>
    </lineage>
</organism>
<evidence type="ECO:0000313" key="2">
    <source>
        <dbReference type="EMBL" id="UYL87162.1"/>
    </source>
</evidence>
<feature type="coiled-coil region" evidence="1">
    <location>
        <begin position="92"/>
        <end position="128"/>
    </location>
</feature>
<dbReference type="KEGG" id="vg:80019605"/>
<sequence length="598" mass="64531">MGKKKEAAKLAAREAAIAAELERRAAEKAARKKAKKKAGKKAKVEPVITPADADVVVPVADEKPRHPHLAHLDRVAELSRIIADPTSKKKAVKAAEEELERYRRETAEREAAKAVDDAELKRKLAEKRAAREALSPTKAEPVADVKAARMPDALEGETEVDYQHRKLAEKKAAREAEKATGADAAEAELIARATEAVEAVKAAVEVVETEAGREFVAGEAKSAESTVVEEDFAKPSEAEPVLESGRNGYKIIMLDKDGKPDPRKVRQLTRITTYVGNIDDETSLKKWEKRLLAEGLAMDASSPESAELFAKVNDITHRRDVKIAKAMKADRKGKLGVGELGAIMKAAEKEAKDALDAIVEEALLVAGRNDKANFGSHLHTLAEISDAKGIDAVRQLHESGELVAHDNDSINEGLEPMPVTATDLASIEAYAARMERLGAKVLHSEAVVVNDELGNAGRLDRIITAKLPELVVGRGTPEEYVRPADTRARRYVADIKSGSLEYGAGKIARQLAAYAVADLYDVATGERTSHRAARDIALVFHLPLGEGTCSVYAVDLKAGIRMLKLSGEVRRARNTGKKAIDLSVDIADPSTATEEAGE</sequence>
<keyword evidence="2" id="KW-0378">Hydrolase</keyword>
<gene>
    <name evidence="2" type="primary">41</name>
    <name evidence="2" type="ORF">SEA_OSCARSO_41</name>
</gene>
<dbReference type="Proteomes" id="UP001164797">
    <property type="component" value="Segment"/>
</dbReference>